<evidence type="ECO:0000313" key="2">
    <source>
        <dbReference type="EMBL" id="KAL0105350.1"/>
    </source>
</evidence>
<keyword evidence="1" id="KW-0812">Transmembrane</keyword>
<keyword evidence="3" id="KW-1185">Reference proteome</keyword>
<sequence length="97" mass="11733">MIRDKNIRIYRRAVLEREEKKIEKKKNYNAFLTFTQIKASFPYPTLFIAPIEFLLFVTFQLYIYICMVFIFTKPYVSLNGDGIIAMNNHDLRWEKNK</sequence>
<comment type="caution">
    <text evidence="2">The sequence shown here is derived from an EMBL/GenBank/DDBJ whole genome shotgun (WGS) entry which is preliminary data.</text>
</comment>
<dbReference type="EMBL" id="JADYXP020000019">
    <property type="protein sequence ID" value="KAL0105350.1"/>
    <property type="molecule type" value="Genomic_DNA"/>
</dbReference>
<keyword evidence="1" id="KW-1133">Transmembrane helix</keyword>
<feature type="transmembrane region" description="Helical" evidence="1">
    <location>
        <begin position="46"/>
        <end position="71"/>
    </location>
</feature>
<accession>A0AAW2ER22</accession>
<name>A0AAW2ER22_9HYME</name>
<evidence type="ECO:0008006" key="4">
    <source>
        <dbReference type="Google" id="ProtNLM"/>
    </source>
</evidence>
<reference evidence="2 3" key="1">
    <citation type="submission" date="2023-03" db="EMBL/GenBank/DDBJ databases">
        <title>High recombination rates correlate with genetic variation in Cardiocondyla obscurior ants.</title>
        <authorList>
            <person name="Errbii M."/>
        </authorList>
    </citation>
    <scope>NUCLEOTIDE SEQUENCE [LARGE SCALE GENOMIC DNA]</scope>
    <source>
        <strain evidence="2">Alpha-2009</strain>
        <tissue evidence="2">Whole body</tissue>
    </source>
</reference>
<dbReference type="AlphaFoldDB" id="A0AAW2ER22"/>
<organism evidence="2 3">
    <name type="scientific">Cardiocondyla obscurior</name>
    <dbReference type="NCBI Taxonomy" id="286306"/>
    <lineage>
        <taxon>Eukaryota</taxon>
        <taxon>Metazoa</taxon>
        <taxon>Ecdysozoa</taxon>
        <taxon>Arthropoda</taxon>
        <taxon>Hexapoda</taxon>
        <taxon>Insecta</taxon>
        <taxon>Pterygota</taxon>
        <taxon>Neoptera</taxon>
        <taxon>Endopterygota</taxon>
        <taxon>Hymenoptera</taxon>
        <taxon>Apocrita</taxon>
        <taxon>Aculeata</taxon>
        <taxon>Formicoidea</taxon>
        <taxon>Formicidae</taxon>
        <taxon>Myrmicinae</taxon>
        <taxon>Cardiocondyla</taxon>
    </lineage>
</organism>
<dbReference type="Proteomes" id="UP001430953">
    <property type="component" value="Unassembled WGS sequence"/>
</dbReference>
<evidence type="ECO:0000313" key="3">
    <source>
        <dbReference type="Proteomes" id="UP001430953"/>
    </source>
</evidence>
<keyword evidence="1" id="KW-0472">Membrane</keyword>
<protein>
    <recommendedName>
        <fullName evidence="4">ATP synthase F0 subunit 8</fullName>
    </recommendedName>
</protein>
<gene>
    <name evidence="2" type="ORF">PUN28_016775</name>
</gene>
<evidence type="ECO:0000256" key="1">
    <source>
        <dbReference type="SAM" id="Phobius"/>
    </source>
</evidence>
<proteinExistence type="predicted"/>